<dbReference type="Pfam" id="PF17765">
    <property type="entry name" value="MLTR_LBD"/>
    <property type="match status" value="1"/>
</dbReference>
<sequence length="290" mass="31580">MTSGVMAVPPRAPYGRPVTRTHPPAPRTHHQRGVGELLREWRHRRRVSQLELAVTADVSARHLSFVETGRAAPSRDMVLLLCAHLDVPLRERNQLLLAAGYAPVYAEHALTAPELAAVRDAVRGLLRGHEPYPAVVVDRKWNLVEANSSIAVLVDGVAPALLEPPVNVLRATLHPNGMAPRIANLGEWRAHLLGRLRREVDVTADPDLTDLLRELRGYPCAEPVPEVLAPNPGDLVVPLRFRYGGIELAFFSTVATFGTPLDVTLAELSIESFFPANAATAAVLRGDGNL</sequence>
<dbReference type="CDD" id="cd00093">
    <property type="entry name" value="HTH_XRE"/>
    <property type="match status" value="1"/>
</dbReference>
<dbReference type="Gene3D" id="1.10.260.40">
    <property type="entry name" value="lambda repressor-like DNA-binding domains"/>
    <property type="match status" value="1"/>
</dbReference>
<dbReference type="SMART" id="SM00530">
    <property type="entry name" value="HTH_XRE"/>
    <property type="match status" value="1"/>
</dbReference>
<dbReference type="Proteomes" id="UP000198727">
    <property type="component" value="Unassembled WGS sequence"/>
</dbReference>
<feature type="domain" description="HTH cro/C1-type" evidence="2">
    <location>
        <begin position="38"/>
        <end position="92"/>
    </location>
</feature>
<dbReference type="InterPro" id="IPR010982">
    <property type="entry name" value="Lambda_DNA-bd_dom_sf"/>
</dbReference>
<dbReference type="InterPro" id="IPR041413">
    <property type="entry name" value="MLTR_LBD"/>
</dbReference>
<dbReference type="EMBL" id="FOWW01000010">
    <property type="protein sequence ID" value="SFQ58290.1"/>
    <property type="molecule type" value="Genomic_DNA"/>
</dbReference>
<evidence type="ECO:0000256" key="1">
    <source>
        <dbReference type="SAM" id="MobiDB-lite"/>
    </source>
</evidence>
<accession>A0A1I5ZPG8</accession>
<dbReference type="PANTHER" id="PTHR35010:SF4">
    <property type="entry name" value="BLL5781 PROTEIN"/>
    <property type="match status" value="1"/>
</dbReference>
<name>A0A1I5ZPG8_9PSEU</name>
<dbReference type="PROSITE" id="PS50943">
    <property type="entry name" value="HTH_CROC1"/>
    <property type="match status" value="1"/>
</dbReference>
<dbReference type="GO" id="GO:0003677">
    <property type="term" value="F:DNA binding"/>
    <property type="evidence" value="ECO:0007669"/>
    <property type="project" value="InterPro"/>
</dbReference>
<dbReference type="SUPFAM" id="SSF47413">
    <property type="entry name" value="lambda repressor-like DNA-binding domains"/>
    <property type="match status" value="1"/>
</dbReference>
<dbReference type="AlphaFoldDB" id="A0A1I5ZPG8"/>
<organism evidence="3 4">
    <name type="scientific">Amycolatopsis arida</name>
    <dbReference type="NCBI Taxonomy" id="587909"/>
    <lineage>
        <taxon>Bacteria</taxon>
        <taxon>Bacillati</taxon>
        <taxon>Actinomycetota</taxon>
        <taxon>Actinomycetes</taxon>
        <taxon>Pseudonocardiales</taxon>
        <taxon>Pseudonocardiaceae</taxon>
        <taxon>Amycolatopsis</taxon>
    </lineage>
</organism>
<evidence type="ECO:0000313" key="3">
    <source>
        <dbReference type="EMBL" id="SFQ58290.1"/>
    </source>
</evidence>
<proteinExistence type="predicted"/>
<gene>
    <name evidence="3" type="ORF">SAMN05421810_11018</name>
</gene>
<keyword evidence="4" id="KW-1185">Reference proteome</keyword>
<dbReference type="Gene3D" id="3.30.450.180">
    <property type="match status" value="1"/>
</dbReference>
<feature type="region of interest" description="Disordered" evidence="1">
    <location>
        <begin position="1"/>
        <end position="32"/>
    </location>
</feature>
<dbReference type="InterPro" id="IPR001387">
    <property type="entry name" value="Cro/C1-type_HTH"/>
</dbReference>
<evidence type="ECO:0000259" key="2">
    <source>
        <dbReference type="PROSITE" id="PS50943"/>
    </source>
</evidence>
<protein>
    <submittedName>
        <fullName evidence="3">Transcriptional regulator, contains XRE-family HTH domain</fullName>
    </submittedName>
</protein>
<reference evidence="4" key="1">
    <citation type="submission" date="2016-10" db="EMBL/GenBank/DDBJ databases">
        <authorList>
            <person name="Varghese N."/>
            <person name="Submissions S."/>
        </authorList>
    </citation>
    <scope>NUCLEOTIDE SEQUENCE [LARGE SCALE GENOMIC DNA]</scope>
    <source>
        <strain evidence="4">CGMCC 4.5579</strain>
    </source>
</reference>
<dbReference type="Pfam" id="PF13560">
    <property type="entry name" value="HTH_31"/>
    <property type="match status" value="1"/>
</dbReference>
<dbReference type="PANTHER" id="PTHR35010">
    <property type="entry name" value="BLL4672 PROTEIN-RELATED"/>
    <property type="match status" value="1"/>
</dbReference>
<evidence type="ECO:0000313" key="4">
    <source>
        <dbReference type="Proteomes" id="UP000198727"/>
    </source>
</evidence>